<evidence type="ECO:0000313" key="3">
    <source>
        <dbReference type="EMBL" id="CAD7705021.1"/>
    </source>
</evidence>
<feature type="region of interest" description="Disordered" evidence="1">
    <location>
        <begin position="195"/>
        <end position="254"/>
    </location>
</feature>
<dbReference type="EMBL" id="CAJHUC010003001">
    <property type="protein sequence ID" value="CAD7705021.1"/>
    <property type="molecule type" value="Genomic_DNA"/>
</dbReference>
<feature type="compositionally biased region" description="Basic and acidic residues" evidence="1">
    <location>
        <begin position="237"/>
        <end position="247"/>
    </location>
</feature>
<gene>
    <name evidence="3" type="ORF">OSTQU699_LOCUS10376</name>
</gene>
<protein>
    <recommendedName>
        <fullName evidence="2">Syntaxin-5 N-terminal Sly1p-binding domain-containing protein</fullName>
    </recommendedName>
</protein>
<proteinExistence type="predicted"/>
<dbReference type="GO" id="GO:0016192">
    <property type="term" value="P:vesicle-mediated transport"/>
    <property type="evidence" value="ECO:0007669"/>
    <property type="project" value="InterPro"/>
</dbReference>
<dbReference type="InterPro" id="IPR010989">
    <property type="entry name" value="SNARE"/>
</dbReference>
<feature type="compositionally biased region" description="Gly residues" evidence="1">
    <location>
        <begin position="209"/>
        <end position="224"/>
    </location>
</feature>
<evidence type="ECO:0000313" key="4">
    <source>
        <dbReference type="Proteomes" id="UP000708148"/>
    </source>
</evidence>
<sequence>MAAFQPASLRDRTGEFLAIADRLQKRQGTPSTSSGQEGAAGLGHGTTVGATRGQSEFARRASAIGLGIQKTSAKLQKLANLARRTSMFDDPAQEIAELSGMIKTDIQRLNGEIAELQAASAAQDGGTNKQSARHSNTVVDDLRLQLKDTTKEFQDVLSLRTDNLKGQDSRRELFSRPAGGHENGFLEREPLLGRSAPSGTNKSAHSLFGGQGGSGASSGVGSSGFGKKWNKKMKMIGRKEKTKEAKMIPRSASI</sequence>
<feature type="domain" description="Syntaxin-5 N-terminal Sly1p-binding" evidence="2">
    <location>
        <begin position="5"/>
        <end position="26"/>
    </location>
</feature>
<keyword evidence="4" id="KW-1185">Reference proteome</keyword>
<evidence type="ECO:0000259" key="2">
    <source>
        <dbReference type="Pfam" id="PF11416"/>
    </source>
</evidence>
<dbReference type="Gene3D" id="1.20.58.70">
    <property type="match status" value="1"/>
</dbReference>
<organism evidence="3 4">
    <name type="scientific">Ostreobium quekettii</name>
    <dbReference type="NCBI Taxonomy" id="121088"/>
    <lineage>
        <taxon>Eukaryota</taxon>
        <taxon>Viridiplantae</taxon>
        <taxon>Chlorophyta</taxon>
        <taxon>core chlorophytes</taxon>
        <taxon>Ulvophyceae</taxon>
        <taxon>TCBD clade</taxon>
        <taxon>Bryopsidales</taxon>
        <taxon>Ostreobineae</taxon>
        <taxon>Ostreobiaceae</taxon>
        <taxon>Ostreobium</taxon>
    </lineage>
</organism>
<feature type="compositionally biased region" description="Polar residues" evidence="1">
    <location>
        <begin position="26"/>
        <end position="36"/>
    </location>
</feature>
<feature type="region of interest" description="Disordered" evidence="1">
    <location>
        <begin position="24"/>
        <end position="49"/>
    </location>
</feature>
<dbReference type="AlphaFoldDB" id="A0A8S1JDB9"/>
<dbReference type="OrthoDB" id="421009at2759"/>
<comment type="caution">
    <text evidence="3">The sequence shown here is derived from an EMBL/GenBank/DDBJ whole genome shotgun (WGS) entry which is preliminary data.</text>
</comment>
<dbReference type="GO" id="GO:0016020">
    <property type="term" value="C:membrane"/>
    <property type="evidence" value="ECO:0007669"/>
    <property type="project" value="InterPro"/>
</dbReference>
<evidence type="ECO:0000256" key="1">
    <source>
        <dbReference type="SAM" id="MobiDB-lite"/>
    </source>
</evidence>
<dbReference type="InterPro" id="IPR021538">
    <property type="entry name" value="Syntaxin-5_N"/>
</dbReference>
<dbReference type="Proteomes" id="UP000708148">
    <property type="component" value="Unassembled WGS sequence"/>
</dbReference>
<accession>A0A8S1JDB9</accession>
<dbReference type="SUPFAM" id="SSF47661">
    <property type="entry name" value="t-snare proteins"/>
    <property type="match status" value="1"/>
</dbReference>
<reference evidence="3" key="1">
    <citation type="submission" date="2020-12" db="EMBL/GenBank/DDBJ databases">
        <authorList>
            <person name="Iha C."/>
        </authorList>
    </citation>
    <scope>NUCLEOTIDE SEQUENCE</scope>
</reference>
<name>A0A8S1JDB9_9CHLO</name>
<dbReference type="Pfam" id="PF11416">
    <property type="entry name" value="Syntaxin-5_N"/>
    <property type="match status" value="1"/>
</dbReference>